<dbReference type="InterPro" id="IPR045518">
    <property type="entry name" value="2EXR"/>
</dbReference>
<reference evidence="2 3" key="1">
    <citation type="submission" date="2016-04" db="EMBL/GenBank/DDBJ databases">
        <title>A degradative enzymes factory behind the ericoid mycorrhizal symbiosis.</title>
        <authorList>
            <consortium name="DOE Joint Genome Institute"/>
            <person name="Martino E."/>
            <person name="Morin E."/>
            <person name="Grelet G."/>
            <person name="Kuo A."/>
            <person name="Kohler A."/>
            <person name="Daghino S."/>
            <person name="Barry K."/>
            <person name="Choi C."/>
            <person name="Cichocki N."/>
            <person name="Clum A."/>
            <person name="Copeland A."/>
            <person name="Hainaut M."/>
            <person name="Haridas S."/>
            <person name="Labutti K."/>
            <person name="Lindquist E."/>
            <person name="Lipzen A."/>
            <person name="Khouja H.-R."/>
            <person name="Murat C."/>
            <person name="Ohm R."/>
            <person name="Olson A."/>
            <person name="Spatafora J."/>
            <person name="Veneault-Fourrey C."/>
            <person name="Henrissat B."/>
            <person name="Grigoriev I."/>
            <person name="Martin F."/>
            <person name="Perotto S."/>
        </authorList>
    </citation>
    <scope>NUCLEOTIDE SEQUENCE [LARGE SCALE GENOMIC DNA]</scope>
    <source>
        <strain evidence="2 3">F</strain>
    </source>
</reference>
<accession>A0A2J6R6J5</accession>
<dbReference type="OrthoDB" id="3527382at2759"/>
<dbReference type="Proteomes" id="UP000235786">
    <property type="component" value="Unassembled WGS sequence"/>
</dbReference>
<dbReference type="AlphaFoldDB" id="A0A2J6R6J5"/>
<organism evidence="2 3">
    <name type="scientific">Hyaloscypha variabilis (strain UAMH 11265 / GT02V1 / F)</name>
    <name type="common">Meliniomyces variabilis</name>
    <dbReference type="NCBI Taxonomy" id="1149755"/>
    <lineage>
        <taxon>Eukaryota</taxon>
        <taxon>Fungi</taxon>
        <taxon>Dikarya</taxon>
        <taxon>Ascomycota</taxon>
        <taxon>Pezizomycotina</taxon>
        <taxon>Leotiomycetes</taxon>
        <taxon>Helotiales</taxon>
        <taxon>Hyaloscyphaceae</taxon>
        <taxon>Hyaloscypha</taxon>
        <taxon>Hyaloscypha variabilis</taxon>
    </lineage>
</organism>
<evidence type="ECO:0000313" key="3">
    <source>
        <dbReference type="Proteomes" id="UP000235786"/>
    </source>
</evidence>
<dbReference type="PANTHER" id="PTHR35910">
    <property type="entry name" value="2EXR DOMAIN-CONTAINING PROTEIN"/>
    <property type="match status" value="1"/>
</dbReference>
<gene>
    <name evidence="2" type="ORF">L207DRAFT_534498</name>
</gene>
<sequence length="816" mass="89764">MTSDLTFPVQGTGPVPQNRHHQYIIDGYDTRNFIQSNASAPSGLSESDALTSVQPNARASFDLLEGTGGTSQPAQQYSIEVPSTPFVSSLKQFALFVSSSKQCDPFFSSSKQNAASNVLTTRSLSGKKGGNVGLAKYQQTCQPASALCVAKPIFPAADESFGSSKIEHSSNLPLPFTPLNYALSAAFRPTLFATTPPKFLAQQLAPIEQYRHSDLRNFAYNIASKNNMNPVSSTRFPPEVEAFTQSYQFAPILPAFSRIPPQSSPSDASQLTVDHQLRSDFLSVVEDEHLSTCRTAIEDVIMDGSSSYDIQTSLGAPEPLVGLGISFGISFGKSTPGSLFSSPNQTFHTSFRRVVSPSFEAGGVAGSPSPSTTSQSITVDFSPEDQQKSGQAFNCSKLNSGFTPLNKQVRVSHSAEGDLATKTHLSTKAATPILPTTASFGPPLHFNSTQKQDVQSQGSKYARATAKSLLPHSNAPGKKPAFFFLALDQQHVDFLLKELEQLNTEDLEGIEIRMINYHKGSTALQQAKLKERLSNEQKGRVARFTKANYPSNTQSKTSEDQRVVTFLPLFEYHPGLEQPVIKLRVLPPPLTEFHIFKKLPTELQHRVWKLSLPGPRTVFLTSPKGRPGLEFFQPKSRPPAILQACAQSRAVALRTLKPAFENPEHLRGAYTYFDFDIDILRLISGVSIETAHAVACAKNLSIVHDRERVRHVEIPFHIGHNRQQYHSLAALIILAPRRGWPGLETLTFPGCPVKCRGDEETYRMPIIEVEKSTKIESLMELISGEFAVVWEEFKDRFEKMPDSGLKVVYLAAEDTE</sequence>
<protein>
    <recommendedName>
        <fullName evidence="1">2EXR domain-containing protein</fullName>
    </recommendedName>
</protein>
<dbReference type="EMBL" id="KZ613954">
    <property type="protein sequence ID" value="PMD34136.1"/>
    <property type="molecule type" value="Genomic_DNA"/>
</dbReference>
<feature type="domain" description="2EXR" evidence="1">
    <location>
        <begin position="593"/>
        <end position="680"/>
    </location>
</feature>
<keyword evidence="3" id="KW-1185">Reference proteome</keyword>
<dbReference type="Pfam" id="PF20150">
    <property type="entry name" value="2EXR"/>
    <property type="match status" value="1"/>
</dbReference>
<evidence type="ECO:0000313" key="2">
    <source>
        <dbReference type="EMBL" id="PMD34136.1"/>
    </source>
</evidence>
<name>A0A2J6R6J5_HYAVF</name>
<dbReference type="PANTHER" id="PTHR35910:SF1">
    <property type="entry name" value="2EXR DOMAIN-CONTAINING PROTEIN"/>
    <property type="match status" value="1"/>
</dbReference>
<evidence type="ECO:0000259" key="1">
    <source>
        <dbReference type="Pfam" id="PF20150"/>
    </source>
</evidence>
<proteinExistence type="predicted"/>